<comment type="caution">
    <text evidence="1">The sequence shown here is derived from an EMBL/GenBank/DDBJ whole genome shotgun (WGS) entry which is preliminary data.</text>
</comment>
<sequence>MVEGCSSDDQARIFEDSRVAIERDTVNRVARAAFATNKNERSELIALRKKMMELRKYLVKNGLSVAEFEKQTLLESASFNAGLNNPTIFITGRDEYGLPIFNTTQTESGPPIEPNVFDELPCREEAGVSGVPIMLDEEVPVKNTCAKVVPDLVPPVNYVVFNYCPRPAGSTIVSSPIEVLKKGNEKFKNCIVGTFSKRIKPFSMVASSAMKA</sequence>
<accession>A0AAD8MT93</accession>
<proteinExistence type="predicted"/>
<reference evidence="1" key="1">
    <citation type="submission" date="2023-02" db="EMBL/GenBank/DDBJ databases">
        <title>Genome of toxic invasive species Heracleum sosnowskyi carries increased number of genes despite the absence of recent whole-genome duplications.</title>
        <authorList>
            <person name="Schelkunov M."/>
            <person name="Shtratnikova V."/>
            <person name="Makarenko M."/>
            <person name="Klepikova A."/>
            <person name="Omelchenko D."/>
            <person name="Novikova G."/>
            <person name="Obukhova E."/>
            <person name="Bogdanov V."/>
            <person name="Penin A."/>
            <person name="Logacheva M."/>
        </authorList>
    </citation>
    <scope>NUCLEOTIDE SEQUENCE</scope>
    <source>
        <strain evidence="1">Hsosn_3</strain>
        <tissue evidence="1">Leaf</tissue>
    </source>
</reference>
<dbReference type="Proteomes" id="UP001237642">
    <property type="component" value="Unassembled WGS sequence"/>
</dbReference>
<protein>
    <submittedName>
        <fullName evidence="1">Uncharacterized protein</fullName>
    </submittedName>
</protein>
<dbReference type="EMBL" id="JAUIZM010000005">
    <property type="protein sequence ID" value="KAK1384182.1"/>
    <property type="molecule type" value="Genomic_DNA"/>
</dbReference>
<keyword evidence="2" id="KW-1185">Reference proteome</keyword>
<organism evidence="1 2">
    <name type="scientific">Heracleum sosnowskyi</name>
    <dbReference type="NCBI Taxonomy" id="360622"/>
    <lineage>
        <taxon>Eukaryota</taxon>
        <taxon>Viridiplantae</taxon>
        <taxon>Streptophyta</taxon>
        <taxon>Embryophyta</taxon>
        <taxon>Tracheophyta</taxon>
        <taxon>Spermatophyta</taxon>
        <taxon>Magnoliopsida</taxon>
        <taxon>eudicotyledons</taxon>
        <taxon>Gunneridae</taxon>
        <taxon>Pentapetalae</taxon>
        <taxon>asterids</taxon>
        <taxon>campanulids</taxon>
        <taxon>Apiales</taxon>
        <taxon>Apiaceae</taxon>
        <taxon>Apioideae</taxon>
        <taxon>apioid superclade</taxon>
        <taxon>Tordylieae</taxon>
        <taxon>Tordyliinae</taxon>
        <taxon>Heracleum</taxon>
    </lineage>
</organism>
<evidence type="ECO:0000313" key="1">
    <source>
        <dbReference type="EMBL" id="KAK1384182.1"/>
    </source>
</evidence>
<reference evidence="1" key="2">
    <citation type="submission" date="2023-05" db="EMBL/GenBank/DDBJ databases">
        <authorList>
            <person name="Schelkunov M.I."/>
        </authorList>
    </citation>
    <scope>NUCLEOTIDE SEQUENCE</scope>
    <source>
        <strain evidence="1">Hsosn_3</strain>
        <tissue evidence="1">Leaf</tissue>
    </source>
</reference>
<name>A0AAD8MT93_9APIA</name>
<gene>
    <name evidence="1" type="ORF">POM88_021917</name>
</gene>
<dbReference type="AlphaFoldDB" id="A0AAD8MT93"/>
<evidence type="ECO:0000313" key="2">
    <source>
        <dbReference type="Proteomes" id="UP001237642"/>
    </source>
</evidence>